<gene>
    <name evidence="2" type="ORF">SCP_0704070</name>
</gene>
<feature type="transmembrane region" description="Helical" evidence="1">
    <location>
        <begin position="318"/>
        <end position="345"/>
    </location>
</feature>
<name>A0A401GSK8_9APHY</name>
<evidence type="ECO:0000313" key="3">
    <source>
        <dbReference type="Proteomes" id="UP000287166"/>
    </source>
</evidence>
<dbReference type="Proteomes" id="UP000287166">
    <property type="component" value="Unassembled WGS sequence"/>
</dbReference>
<dbReference type="EMBL" id="BFAD01000007">
    <property type="protein sequence ID" value="GBE85221.1"/>
    <property type="molecule type" value="Genomic_DNA"/>
</dbReference>
<keyword evidence="1" id="KW-0472">Membrane</keyword>
<dbReference type="Gene3D" id="3.40.50.1240">
    <property type="entry name" value="Phosphoglycerate mutase-like"/>
    <property type="match status" value="1"/>
</dbReference>
<evidence type="ECO:0000256" key="1">
    <source>
        <dbReference type="SAM" id="Phobius"/>
    </source>
</evidence>
<dbReference type="STRING" id="139825.A0A401GSK8"/>
<dbReference type="OrthoDB" id="258392at2759"/>
<keyword evidence="1" id="KW-1133">Transmembrane helix</keyword>
<evidence type="ECO:0000313" key="2">
    <source>
        <dbReference type="EMBL" id="GBE85221.1"/>
    </source>
</evidence>
<reference evidence="2 3" key="1">
    <citation type="journal article" date="2018" name="Sci. Rep.">
        <title>Genome sequence of the cauliflower mushroom Sparassis crispa (Hanabiratake) and its association with beneficial usage.</title>
        <authorList>
            <person name="Kiyama R."/>
            <person name="Furutani Y."/>
            <person name="Kawaguchi K."/>
            <person name="Nakanishi T."/>
        </authorList>
    </citation>
    <scope>NUCLEOTIDE SEQUENCE [LARGE SCALE GENOMIC DNA]</scope>
</reference>
<dbReference type="AlphaFoldDB" id="A0A401GSK8"/>
<proteinExistence type="predicted"/>
<dbReference type="SUPFAM" id="SSF53254">
    <property type="entry name" value="Phosphoglycerate mutase-like"/>
    <property type="match status" value="1"/>
</dbReference>
<accession>A0A401GSK8</accession>
<dbReference type="InParanoid" id="A0A401GSK8"/>
<protein>
    <submittedName>
        <fullName evidence="2">Phosphoglycerate mutase-like protein</fullName>
    </submittedName>
</protein>
<dbReference type="RefSeq" id="XP_027616134.1">
    <property type="nucleotide sequence ID" value="XM_027760333.1"/>
</dbReference>
<comment type="caution">
    <text evidence="2">The sequence shown here is derived from an EMBL/GenBank/DDBJ whole genome shotgun (WGS) entry which is preliminary data.</text>
</comment>
<keyword evidence="3" id="KW-1185">Reference proteome</keyword>
<dbReference type="InterPro" id="IPR029033">
    <property type="entry name" value="His_PPase_superfam"/>
</dbReference>
<dbReference type="GeneID" id="38782138"/>
<organism evidence="2 3">
    <name type="scientific">Sparassis crispa</name>
    <dbReference type="NCBI Taxonomy" id="139825"/>
    <lineage>
        <taxon>Eukaryota</taxon>
        <taxon>Fungi</taxon>
        <taxon>Dikarya</taxon>
        <taxon>Basidiomycota</taxon>
        <taxon>Agaricomycotina</taxon>
        <taxon>Agaricomycetes</taxon>
        <taxon>Polyporales</taxon>
        <taxon>Sparassidaceae</taxon>
        <taxon>Sparassis</taxon>
    </lineage>
</organism>
<sequence length="350" mass="37256">MDSAAALVQGLWPAITLQNTTLANGSTIISPLGGYQYIPIKSVEPNEDVSLEGFTNCNALDTYIEQFYNSTAFAQMANETSTFFAELPPHVAGKAVSLENIWNIFDYMNVNSIHNASFLNALPPTFLAQATALANWHEYNINSDIQFDGIGNIAIRTMLPGIIDSVEQITNAPTGLKLAYTAISYKPFLSLFNMTGVVADGALPPAIVGYAASVVLEVRQPSSDGEPVIRFNFKNGTADETFSPYPMKFPGWDGTSGGDVPMSTFISAFAPATVNTTLEWCQVCGVTDSTRGCSSLITANAPAQFRAHYKVSPVGAGFLGAGLTVVMIGALLGVLIFLGVLTLGAGKLRR</sequence>
<keyword evidence="1" id="KW-0812">Transmembrane</keyword>